<evidence type="ECO:0000313" key="1">
    <source>
        <dbReference type="Ensembl" id="ENSMMDP00005009779.1"/>
    </source>
</evidence>
<reference evidence="1" key="1">
    <citation type="submission" date="2019-06" db="EMBL/GenBank/DDBJ databases">
        <authorList>
            <consortium name="Wellcome Sanger Institute Data Sharing"/>
        </authorList>
    </citation>
    <scope>NUCLEOTIDE SEQUENCE [LARGE SCALE GENOMIC DNA]</scope>
</reference>
<dbReference type="Proteomes" id="UP000472263">
    <property type="component" value="Chromosome 16"/>
</dbReference>
<protein>
    <submittedName>
        <fullName evidence="1">Uncharacterized protein</fullName>
    </submittedName>
</protein>
<dbReference type="InParanoid" id="A0A667XB28"/>
<proteinExistence type="predicted"/>
<evidence type="ECO:0000313" key="2">
    <source>
        <dbReference type="Proteomes" id="UP000472263"/>
    </source>
</evidence>
<organism evidence="1 2">
    <name type="scientific">Myripristis murdjan</name>
    <name type="common">pinecone soldierfish</name>
    <dbReference type="NCBI Taxonomy" id="586833"/>
    <lineage>
        <taxon>Eukaryota</taxon>
        <taxon>Metazoa</taxon>
        <taxon>Chordata</taxon>
        <taxon>Craniata</taxon>
        <taxon>Vertebrata</taxon>
        <taxon>Euteleostomi</taxon>
        <taxon>Actinopterygii</taxon>
        <taxon>Neopterygii</taxon>
        <taxon>Teleostei</taxon>
        <taxon>Neoteleostei</taxon>
        <taxon>Acanthomorphata</taxon>
        <taxon>Holocentriformes</taxon>
        <taxon>Holocentridae</taxon>
        <taxon>Myripristis</taxon>
    </lineage>
</organism>
<name>A0A667XB28_9TELE</name>
<reference evidence="1" key="2">
    <citation type="submission" date="2025-08" db="UniProtKB">
        <authorList>
            <consortium name="Ensembl"/>
        </authorList>
    </citation>
    <scope>IDENTIFICATION</scope>
</reference>
<reference evidence="1" key="3">
    <citation type="submission" date="2025-09" db="UniProtKB">
        <authorList>
            <consortium name="Ensembl"/>
        </authorList>
    </citation>
    <scope>IDENTIFICATION</scope>
</reference>
<dbReference type="AlphaFoldDB" id="A0A667XB28"/>
<dbReference type="Ensembl" id="ENSMMDT00005010083.1">
    <property type="protein sequence ID" value="ENSMMDP00005009779.1"/>
    <property type="gene ID" value="ENSMMDG00005005335.1"/>
</dbReference>
<sequence length="82" mass="9226">PFLCRFQSFRTTPHSTSVPDVDLQHSKYIAFSNVSLLVVTFPDICSASIPVSKSTQHIFDICLITWQHPVIFFCLSILGNVL</sequence>
<keyword evidence="2" id="KW-1185">Reference proteome</keyword>
<accession>A0A667XB28</accession>